<keyword evidence="2" id="KW-1185">Reference proteome</keyword>
<reference evidence="1 2" key="1">
    <citation type="submission" date="2022-12" db="EMBL/GenBank/DDBJ databases">
        <title>Chromosome-level genome of Tegillarca granosa.</title>
        <authorList>
            <person name="Kim J."/>
        </authorList>
    </citation>
    <scope>NUCLEOTIDE SEQUENCE [LARGE SCALE GENOMIC DNA]</scope>
    <source>
        <strain evidence="1">Teg-2019</strain>
        <tissue evidence="1">Adductor muscle</tissue>
    </source>
</reference>
<evidence type="ECO:0000313" key="1">
    <source>
        <dbReference type="EMBL" id="KAJ8298882.1"/>
    </source>
</evidence>
<sequence length="77" mass="9346">MICCLNKWLNDMNYSTTKMGNATCPICRVEILKVLYLYVYKNNIIFSNHFDEDKLKEVKRSIKYMYIMEVEILEFYL</sequence>
<dbReference type="Proteomes" id="UP001217089">
    <property type="component" value="Unassembled WGS sequence"/>
</dbReference>
<gene>
    <name evidence="1" type="ORF">KUTeg_022942</name>
</gene>
<accession>A0ABQ9E0V2</accession>
<protein>
    <recommendedName>
        <fullName evidence="3">RING-type domain-containing protein</fullName>
    </recommendedName>
</protein>
<organism evidence="1 2">
    <name type="scientific">Tegillarca granosa</name>
    <name type="common">Malaysian cockle</name>
    <name type="synonym">Anadara granosa</name>
    <dbReference type="NCBI Taxonomy" id="220873"/>
    <lineage>
        <taxon>Eukaryota</taxon>
        <taxon>Metazoa</taxon>
        <taxon>Spiralia</taxon>
        <taxon>Lophotrochozoa</taxon>
        <taxon>Mollusca</taxon>
        <taxon>Bivalvia</taxon>
        <taxon>Autobranchia</taxon>
        <taxon>Pteriomorphia</taxon>
        <taxon>Arcoida</taxon>
        <taxon>Arcoidea</taxon>
        <taxon>Arcidae</taxon>
        <taxon>Tegillarca</taxon>
    </lineage>
</organism>
<evidence type="ECO:0000313" key="2">
    <source>
        <dbReference type="Proteomes" id="UP001217089"/>
    </source>
</evidence>
<dbReference type="EMBL" id="JARBDR010000921">
    <property type="protein sequence ID" value="KAJ8298882.1"/>
    <property type="molecule type" value="Genomic_DNA"/>
</dbReference>
<proteinExistence type="predicted"/>
<name>A0ABQ9E0V2_TEGGR</name>
<comment type="caution">
    <text evidence="1">The sequence shown here is derived from an EMBL/GenBank/DDBJ whole genome shotgun (WGS) entry which is preliminary data.</text>
</comment>
<evidence type="ECO:0008006" key="3">
    <source>
        <dbReference type="Google" id="ProtNLM"/>
    </source>
</evidence>